<feature type="transmembrane region" description="Helical" evidence="3">
    <location>
        <begin position="408"/>
        <end position="428"/>
    </location>
</feature>
<dbReference type="PANTHER" id="PTHR22550">
    <property type="entry name" value="SPORE GERMINATION PROTEIN"/>
    <property type="match status" value="1"/>
</dbReference>
<keyword evidence="3" id="KW-1133">Transmembrane helix</keyword>
<feature type="transmembrane region" description="Helical" evidence="3">
    <location>
        <begin position="322"/>
        <end position="344"/>
    </location>
</feature>
<dbReference type="RefSeq" id="WP_081943755.1">
    <property type="nucleotide sequence ID" value="NZ_JACEIP010000007.1"/>
</dbReference>
<keyword evidence="5" id="KW-1185">Reference proteome</keyword>
<accession>A0A7W1X9F8</accession>
<dbReference type="Pfam" id="PF03323">
    <property type="entry name" value="GerA"/>
    <property type="match status" value="1"/>
</dbReference>
<keyword evidence="3" id="KW-0812">Transmembrane</keyword>
<dbReference type="GO" id="GO:0016020">
    <property type="term" value="C:membrane"/>
    <property type="evidence" value="ECO:0007669"/>
    <property type="project" value="InterPro"/>
</dbReference>
<dbReference type="InterPro" id="IPR050768">
    <property type="entry name" value="UPF0353/GerABKA_families"/>
</dbReference>
<sequence>MKKASYRILRLKERRKQKKLEQHNESQLSKAVQEETHIFDTEAKNVEFIKNILKECSDLVVRTFVIDVPKDLKSSVVYLDEMVQKDINHNFIIRPLMKYSDKRESVNDLYDEVYNHLVQAGEVKEIEDMKSALDAILSGDTVVFLDNFRKALVVGTKGWTTRSVCEPHAESVVRGPREGMSETVVCSLSMIRHRLRDPFLRVKYFTKGKRTKTTVALLYIEGVCDEEVVKEAEKRIQDIQIDGILESGYVEEFIVDQMWTPFPLIQNTERPDSVVAHLLEGQFAILVDGSPYALIAPAVFSQFYYSSEDYYERYLIATFLRFIRLLSLFIALLLPSLYIAFVSFHPEMVPSKLLIAMAAGRATVPSSPILEALSMEISVEILREASIRLPSPIGPTIGIVGGLVIGQAAVQAGLISPAFVIVVGLTTISSYANPSYSAAISVRLLRFPMMMFAAAFGLYGIMIAMMLIILHLVQLRSFGVPYMSPFAPLNLKALKDTLIRVPWPWMKKRPEIYKVNDVVRQGGGEK</sequence>
<evidence type="ECO:0000256" key="2">
    <source>
        <dbReference type="ARBA" id="ARBA00023136"/>
    </source>
</evidence>
<dbReference type="OrthoDB" id="9772630at2"/>
<dbReference type="InterPro" id="IPR004995">
    <property type="entry name" value="Spore_Ger"/>
</dbReference>
<comment type="similarity">
    <text evidence="1">Belongs to the GerABKA family.</text>
</comment>
<feature type="transmembrane region" description="Helical" evidence="3">
    <location>
        <begin position="449"/>
        <end position="473"/>
    </location>
</feature>
<dbReference type="EMBL" id="JACEIP010000007">
    <property type="protein sequence ID" value="MBA4542482.1"/>
    <property type="molecule type" value="Genomic_DNA"/>
</dbReference>
<dbReference type="PANTHER" id="PTHR22550:SF5">
    <property type="entry name" value="LEUCINE ZIPPER PROTEIN 4"/>
    <property type="match status" value="1"/>
</dbReference>
<protein>
    <submittedName>
        <fullName evidence="4">Spore germination protein</fullName>
    </submittedName>
</protein>
<evidence type="ECO:0000256" key="3">
    <source>
        <dbReference type="SAM" id="Phobius"/>
    </source>
</evidence>
<keyword evidence="2 3" id="KW-0472">Membrane</keyword>
<evidence type="ECO:0000256" key="1">
    <source>
        <dbReference type="ARBA" id="ARBA00005278"/>
    </source>
</evidence>
<reference evidence="4 5" key="1">
    <citation type="submission" date="2020-07" db="EMBL/GenBank/DDBJ databases">
        <authorList>
            <person name="Feng H."/>
        </authorList>
    </citation>
    <scope>NUCLEOTIDE SEQUENCE [LARGE SCALE GENOMIC DNA]</scope>
    <source>
        <strain evidence="5">s-11</strain>
    </source>
</reference>
<dbReference type="PIRSF" id="PIRSF005690">
    <property type="entry name" value="GerBA"/>
    <property type="match status" value="1"/>
</dbReference>
<dbReference type="GO" id="GO:0009847">
    <property type="term" value="P:spore germination"/>
    <property type="evidence" value="ECO:0007669"/>
    <property type="project" value="InterPro"/>
</dbReference>
<comment type="caution">
    <text evidence="4">The sequence shown here is derived from an EMBL/GenBank/DDBJ whole genome shotgun (WGS) entry which is preliminary data.</text>
</comment>
<dbReference type="Proteomes" id="UP000530514">
    <property type="component" value="Unassembled WGS sequence"/>
</dbReference>
<name>A0A7W1X9F8_9BACL</name>
<evidence type="ECO:0000313" key="4">
    <source>
        <dbReference type="EMBL" id="MBA4542482.1"/>
    </source>
</evidence>
<evidence type="ECO:0000313" key="5">
    <source>
        <dbReference type="Proteomes" id="UP000530514"/>
    </source>
</evidence>
<organism evidence="4 5">
    <name type="scientific">Thermoactinomyces daqus</name>
    <dbReference type="NCBI Taxonomy" id="1329516"/>
    <lineage>
        <taxon>Bacteria</taxon>
        <taxon>Bacillati</taxon>
        <taxon>Bacillota</taxon>
        <taxon>Bacilli</taxon>
        <taxon>Bacillales</taxon>
        <taxon>Thermoactinomycetaceae</taxon>
        <taxon>Thermoactinomyces</taxon>
    </lineage>
</organism>
<proteinExistence type="inferred from homology"/>
<dbReference type="AlphaFoldDB" id="A0A7W1X9F8"/>
<gene>
    <name evidence="4" type="ORF">H1164_06140</name>
</gene>